<sequence length="407" mass="44712">MSCISSRRRNATDCQINDVKKAKNVGGICRRAYMFELMVHDAKLVVKLEGAQATNLSKTVASNMLNFVTFCFVNLSTAKPTPWDNQGLLKPDDIKTLEPILKYVIDLVLDSKAGKCDRTGLLIPLMYTSVYNELELKSRMMRNAYIPVIAFSTVLSLVHEFIAYIKVRHSNYMSSFALHFRAMSTLSNFGAIVVLLTSDPHSWRLASHAIRQLHGLEKSFEKEAEDLLEKIAFAVRNVSYSDGLLAVISMDSQFWEKLIEKAKRSRVEMRGFIVLRIHGFGTLQAGLAKKDDPSGPTDPNSIVGQVIAVLKSSEIANTLASMDTAKKIASIIGDDAGISVVTATTISGAVDEMYLESPEDGNASPGALFCAMAAIQLHECLKKNTVEKPAAANGATRTSSRPRRICK</sequence>
<organism evidence="2 3">
    <name type="scientific">Steinernema carpocapsae</name>
    <name type="common">Entomopathogenic nematode</name>
    <dbReference type="NCBI Taxonomy" id="34508"/>
    <lineage>
        <taxon>Eukaryota</taxon>
        <taxon>Metazoa</taxon>
        <taxon>Ecdysozoa</taxon>
        <taxon>Nematoda</taxon>
        <taxon>Chromadorea</taxon>
        <taxon>Rhabditida</taxon>
        <taxon>Tylenchina</taxon>
        <taxon>Panagrolaimomorpha</taxon>
        <taxon>Strongyloidoidea</taxon>
        <taxon>Steinernematidae</taxon>
        <taxon>Steinernema</taxon>
    </lineage>
</organism>
<accession>A0A4U5MJN8</accession>
<dbReference type="Proteomes" id="UP000298663">
    <property type="component" value="Unassembled WGS sequence"/>
</dbReference>
<keyword evidence="1" id="KW-0472">Membrane</keyword>
<proteinExistence type="predicted"/>
<keyword evidence="1" id="KW-1133">Transmembrane helix</keyword>
<dbReference type="AlphaFoldDB" id="A0A4U5MJN8"/>
<evidence type="ECO:0000313" key="3">
    <source>
        <dbReference type="Proteomes" id="UP000298663"/>
    </source>
</evidence>
<feature type="transmembrane region" description="Helical" evidence="1">
    <location>
        <begin position="144"/>
        <end position="165"/>
    </location>
</feature>
<name>A0A4U5MJN8_STECR</name>
<comment type="caution">
    <text evidence="2">The sequence shown here is derived from an EMBL/GenBank/DDBJ whole genome shotgun (WGS) entry which is preliminary data.</text>
</comment>
<reference evidence="2 3" key="1">
    <citation type="journal article" date="2015" name="Genome Biol.">
        <title>Comparative genomics of Steinernema reveals deeply conserved gene regulatory networks.</title>
        <authorList>
            <person name="Dillman A.R."/>
            <person name="Macchietto M."/>
            <person name="Porter C.F."/>
            <person name="Rogers A."/>
            <person name="Williams B."/>
            <person name="Antoshechkin I."/>
            <person name="Lee M.M."/>
            <person name="Goodwin Z."/>
            <person name="Lu X."/>
            <person name="Lewis E.E."/>
            <person name="Goodrich-Blair H."/>
            <person name="Stock S.P."/>
            <person name="Adams B.J."/>
            <person name="Sternberg P.W."/>
            <person name="Mortazavi A."/>
        </authorList>
    </citation>
    <scope>NUCLEOTIDE SEQUENCE [LARGE SCALE GENOMIC DNA]</scope>
    <source>
        <strain evidence="2 3">ALL</strain>
    </source>
</reference>
<gene>
    <name evidence="2" type="ORF">L596_021470</name>
</gene>
<protein>
    <submittedName>
        <fullName evidence="2">Uncharacterized protein</fullName>
    </submittedName>
</protein>
<evidence type="ECO:0000256" key="1">
    <source>
        <dbReference type="SAM" id="Phobius"/>
    </source>
</evidence>
<keyword evidence="1" id="KW-0812">Transmembrane</keyword>
<dbReference type="EMBL" id="AZBU02000007">
    <property type="protein sequence ID" value="TKR69293.1"/>
    <property type="molecule type" value="Genomic_DNA"/>
</dbReference>
<keyword evidence="3" id="KW-1185">Reference proteome</keyword>
<reference evidence="2 3" key="2">
    <citation type="journal article" date="2019" name="G3 (Bethesda)">
        <title>Hybrid Assembly of the Genome of the Entomopathogenic Nematode Steinernema carpocapsae Identifies the X-Chromosome.</title>
        <authorList>
            <person name="Serra L."/>
            <person name="Macchietto M."/>
            <person name="Macias-Munoz A."/>
            <person name="McGill C.J."/>
            <person name="Rodriguez I.M."/>
            <person name="Rodriguez B."/>
            <person name="Murad R."/>
            <person name="Mortazavi A."/>
        </authorList>
    </citation>
    <scope>NUCLEOTIDE SEQUENCE [LARGE SCALE GENOMIC DNA]</scope>
    <source>
        <strain evidence="2 3">ALL</strain>
    </source>
</reference>
<evidence type="ECO:0000313" key="2">
    <source>
        <dbReference type="EMBL" id="TKR69293.1"/>
    </source>
</evidence>